<proteinExistence type="predicted"/>
<keyword evidence="2" id="KW-0328">Glycosyltransferase</keyword>
<evidence type="ECO:0000256" key="2">
    <source>
        <dbReference type="ARBA" id="ARBA00022676"/>
    </source>
</evidence>
<protein>
    <submittedName>
        <fullName evidence="9">Probable cellulose synthase a catalytic subunit 1 [UDP-forming]</fullName>
    </submittedName>
</protein>
<dbReference type="GO" id="GO:0071555">
    <property type="term" value="P:cell wall organization"/>
    <property type="evidence" value="ECO:0007669"/>
    <property type="project" value="UniProtKB-KW"/>
</dbReference>
<evidence type="ECO:0000313" key="9">
    <source>
        <dbReference type="EMBL" id="GFP87827.1"/>
    </source>
</evidence>
<evidence type="ECO:0000256" key="8">
    <source>
        <dbReference type="SAM" id="Phobius"/>
    </source>
</evidence>
<feature type="transmembrane region" description="Helical" evidence="8">
    <location>
        <begin position="299"/>
        <end position="319"/>
    </location>
</feature>
<evidence type="ECO:0000313" key="10">
    <source>
        <dbReference type="Proteomes" id="UP000653305"/>
    </source>
</evidence>
<keyword evidence="6 8" id="KW-0472">Membrane</keyword>
<dbReference type="GO" id="GO:0030244">
    <property type="term" value="P:cellulose biosynthetic process"/>
    <property type="evidence" value="ECO:0007669"/>
    <property type="project" value="InterPro"/>
</dbReference>
<feature type="transmembrane region" description="Helical" evidence="8">
    <location>
        <begin position="236"/>
        <end position="259"/>
    </location>
</feature>
<sequence length="339" mass="37640">MSQKSLEKRSGQSPVFIAATLMEQGGIPPSTNPATLLKEAIHVISCGYEDKTEWGKECMSPRPAFKGSAPINLSDRLNQVLRWALGSIEILLSRHCPLWYGHNGKLQLLERLAYINTIVYPLTSIPLLAYCVLPAICLLTNKFIIPEISNMWFILLFVSIFATGILERRWGGVSIEGWWRNEQFWIIGGTSAHLFAVFQGLLKVLAGIDTNFTVASKASDDDGDFAKLYVFKWTALLIPPTTVLVVNMVGIVAGVSYAVNSGYQSWGLLFGKLFFAIWVIVHLYPFLKGLLGRQNRTPTIVIVWSILLASIFSLLWVQIDPFTSEAARRAAQGQCGVNC</sequence>
<evidence type="ECO:0000256" key="4">
    <source>
        <dbReference type="ARBA" id="ARBA00022692"/>
    </source>
</evidence>
<organism evidence="9 10">
    <name type="scientific">Phtheirospermum japonicum</name>
    <dbReference type="NCBI Taxonomy" id="374723"/>
    <lineage>
        <taxon>Eukaryota</taxon>
        <taxon>Viridiplantae</taxon>
        <taxon>Streptophyta</taxon>
        <taxon>Embryophyta</taxon>
        <taxon>Tracheophyta</taxon>
        <taxon>Spermatophyta</taxon>
        <taxon>Magnoliopsida</taxon>
        <taxon>eudicotyledons</taxon>
        <taxon>Gunneridae</taxon>
        <taxon>Pentapetalae</taxon>
        <taxon>asterids</taxon>
        <taxon>lamiids</taxon>
        <taxon>Lamiales</taxon>
        <taxon>Orobanchaceae</taxon>
        <taxon>Orobanchaceae incertae sedis</taxon>
        <taxon>Phtheirospermum</taxon>
    </lineage>
</organism>
<dbReference type="GO" id="GO:0016760">
    <property type="term" value="F:cellulose synthase (UDP-forming) activity"/>
    <property type="evidence" value="ECO:0007669"/>
    <property type="project" value="InterPro"/>
</dbReference>
<evidence type="ECO:0000256" key="1">
    <source>
        <dbReference type="ARBA" id="ARBA00004308"/>
    </source>
</evidence>
<dbReference type="AlphaFoldDB" id="A0A830BK69"/>
<dbReference type="Proteomes" id="UP000653305">
    <property type="component" value="Unassembled WGS sequence"/>
</dbReference>
<feature type="transmembrane region" description="Helical" evidence="8">
    <location>
        <begin position="183"/>
        <end position="202"/>
    </location>
</feature>
<keyword evidence="10" id="KW-1185">Reference proteome</keyword>
<dbReference type="InterPro" id="IPR005150">
    <property type="entry name" value="Cellulose_synth"/>
</dbReference>
<name>A0A830BK69_9LAMI</name>
<dbReference type="PANTHER" id="PTHR13301">
    <property type="entry name" value="X-BOX TRANSCRIPTION FACTOR-RELATED"/>
    <property type="match status" value="1"/>
</dbReference>
<feature type="transmembrane region" description="Helical" evidence="8">
    <location>
        <begin position="112"/>
        <end position="139"/>
    </location>
</feature>
<dbReference type="GO" id="GO:0016020">
    <property type="term" value="C:membrane"/>
    <property type="evidence" value="ECO:0007669"/>
    <property type="project" value="InterPro"/>
</dbReference>
<comment type="caution">
    <text evidence="9">The sequence shown here is derived from an EMBL/GenBank/DDBJ whole genome shotgun (WGS) entry which is preliminary data.</text>
</comment>
<keyword evidence="4 8" id="KW-0812">Transmembrane</keyword>
<dbReference type="Pfam" id="PF03552">
    <property type="entry name" value="Cellulose_synt"/>
    <property type="match status" value="2"/>
</dbReference>
<evidence type="ECO:0000256" key="7">
    <source>
        <dbReference type="ARBA" id="ARBA00023316"/>
    </source>
</evidence>
<keyword evidence="3" id="KW-0808">Transferase</keyword>
<gene>
    <name evidence="9" type="ORF">PHJA_000926400</name>
</gene>
<comment type="subcellular location">
    <subcellularLocation>
        <location evidence="1">Endomembrane system</location>
    </subcellularLocation>
</comment>
<evidence type="ECO:0000256" key="6">
    <source>
        <dbReference type="ARBA" id="ARBA00023136"/>
    </source>
</evidence>
<dbReference type="GO" id="GO:0012505">
    <property type="term" value="C:endomembrane system"/>
    <property type="evidence" value="ECO:0007669"/>
    <property type="project" value="UniProtKB-SubCell"/>
</dbReference>
<keyword evidence="5 8" id="KW-1133">Transmembrane helix</keyword>
<evidence type="ECO:0000256" key="5">
    <source>
        <dbReference type="ARBA" id="ARBA00022989"/>
    </source>
</evidence>
<reference evidence="9" key="1">
    <citation type="submission" date="2020-07" db="EMBL/GenBank/DDBJ databases">
        <title>Ethylene signaling mediates host invasion by parasitic plants.</title>
        <authorList>
            <person name="Yoshida S."/>
        </authorList>
    </citation>
    <scope>NUCLEOTIDE SEQUENCE</scope>
    <source>
        <strain evidence="9">Okayama</strain>
    </source>
</reference>
<evidence type="ECO:0000256" key="3">
    <source>
        <dbReference type="ARBA" id="ARBA00022679"/>
    </source>
</evidence>
<feature type="transmembrane region" description="Helical" evidence="8">
    <location>
        <begin position="151"/>
        <end position="171"/>
    </location>
</feature>
<dbReference type="OrthoDB" id="72851at2759"/>
<accession>A0A830BK69</accession>
<feature type="transmembrane region" description="Helical" evidence="8">
    <location>
        <begin position="265"/>
        <end position="287"/>
    </location>
</feature>
<keyword evidence="7" id="KW-0961">Cell wall biogenesis/degradation</keyword>
<dbReference type="EMBL" id="BMAC01000156">
    <property type="protein sequence ID" value="GFP87827.1"/>
    <property type="molecule type" value="Genomic_DNA"/>
</dbReference>